<dbReference type="Proteomes" id="UP000320390">
    <property type="component" value="Chromosome"/>
</dbReference>
<proteinExistence type="predicted"/>
<dbReference type="RefSeq" id="WP_419191411.1">
    <property type="nucleotide sequence ID" value="NZ_CP036434.1"/>
</dbReference>
<sequence length="162" mass="17554">MNEGRVEMVLEHLLPGHLQLVARLDGADPVRLVGGWHGVDVVAGVEATLSLPTLTGGMLQLSVASVLPPTERTLADVQFRRSGADAWEELSLITREESPGGWSIMQNSSALVGGPDARTPPMEPGHYDLRVTLQGHEDATSRFRILEGQTEALELTLRLKDD</sequence>
<evidence type="ECO:0008006" key="3">
    <source>
        <dbReference type="Google" id="ProtNLM"/>
    </source>
</evidence>
<protein>
    <recommendedName>
        <fullName evidence="3">PEGA domain-containing protein</fullName>
    </recommendedName>
</protein>
<keyword evidence="2" id="KW-1185">Reference proteome</keyword>
<gene>
    <name evidence="1" type="ORF">Poly30_44100</name>
</gene>
<evidence type="ECO:0000313" key="2">
    <source>
        <dbReference type="Proteomes" id="UP000320390"/>
    </source>
</evidence>
<reference evidence="1 2" key="1">
    <citation type="submission" date="2019-02" db="EMBL/GenBank/DDBJ databases">
        <title>Deep-cultivation of Planctomycetes and their phenomic and genomic characterization uncovers novel biology.</title>
        <authorList>
            <person name="Wiegand S."/>
            <person name="Jogler M."/>
            <person name="Boedeker C."/>
            <person name="Pinto D."/>
            <person name="Vollmers J."/>
            <person name="Rivas-Marin E."/>
            <person name="Kohn T."/>
            <person name="Peeters S.H."/>
            <person name="Heuer A."/>
            <person name="Rast P."/>
            <person name="Oberbeckmann S."/>
            <person name="Bunk B."/>
            <person name="Jeske O."/>
            <person name="Meyerdierks A."/>
            <person name="Storesund J.E."/>
            <person name="Kallscheuer N."/>
            <person name="Luecker S."/>
            <person name="Lage O.M."/>
            <person name="Pohl T."/>
            <person name="Merkel B.J."/>
            <person name="Hornburger P."/>
            <person name="Mueller R.-W."/>
            <person name="Bruemmer F."/>
            <person name="Labrenz M."/>
            <person name="Spormann A.M."/>
            <person name="Op den Camp H."/>
            <person name="Overmann J."/>
            <person name="Amann R."/>
            <person name="Jetten M.S.M."/>
            <person name="Mascher T."/>
            <person name="Medema M.H."/>
            <person name="Devos D.P."/>
            <person name="Kaster A.-K."/>
            <person name="Ovreas L."/>
            <person name="Rohde M."/>
            <person name="Galperin M.Y."/>
            <person name="Jogler C."/>
        </authorList>
    </citation>
    <scope>NUCLEOTIDE SEQUENCE [LARGE SCALE GENOMIC DNA]</scope>
    <source>
        <strain evidence="1 2">Poly30</strain>
    </source>
</reference>
<evidence type="ECO:0000313" key="1">
    <source>
        <dbReference type="EMBL" id="QDV08855.1"/>
    </source>
</evidence>
<accession>A0A518EXN6</accession>
<organism evidence="1 2">
    <name type="scientific">Saltatorellus ferox</name>
    <dbReference type="NCBI Taxonomy" id="2528018"/>
    <lineage>
        <taxon>Bacteria</taxon>
        <taxon>Pseudomonadati</taxon>
        <taxon>Planctomycetota</taxon>
        <taxon>Planctomycetia</taxon>
        <taxon>Planctomycetia incertae sedis</taxon>
        <taxon>Saltatorellus</taxon>
    </lineage>
</organism>
<dbReference type="EMBL" id="CP036434">
    <property type="protein sequence ID" value="QDV08855.1"/>
    <property type="molecule type" value="Genomic_DNA"/>
</dbReference>
<dbReference type="AlphaFoldDB" id="A0A518EXN6"/>
<name>A0A518EXN6_9BACT</name>